<evidence type="ECO:0000259" key="2">
    <source>
        <dbReference type="Pfam" id="PF03629"/>
    </source>
</evidence>
<dbReference type="Gene3D" id="3.40.50.1110">
    <property type="entry name" value="SGNH hydrolase"/>
    <property type="match status" value="1"/>
</dbReference>
<proteinExistence type="predicted"/>
<comment type="caution">
    <text evidence="3">The sequence shown here is derived from an EMBL/GenBank/DDBJ whole genome shotgun (WGS) entry which is preliminary data.</text>
</comment>
<dbReference type="InterPro" id="IPR039329">
    <property type="entry name" value="SIAE"/>
</dbReference>
<gene>
    <name evidence="3" type="ORF">ACFO0A_14870</name>
</gene>
<keyword evidence="1" id="KW-0378">Hydrolase</keyword>
<dbReference type="RefSeq" id="WP_379539909.1">
    <property type="nucleotide sequence ID" value="NZ_JBHSDR010000008.1"/>
</dbReference>
<evidence type="ECO:0000256" key="1">
    <source>
        <dbReference type="ARBA" id="ARBA00022801"/>
    </source>
</evidence>
<dbReference type="Pfam" id="PF03629">
    <property type="entry name" value="SASA"/>
    <property type="match status" value="1"/>
</dbReference>
<reference evidence="4" key="1">
    <citation type="journal article" date="2019" name="Int. J. Syst. Evol. Microbiol.">
        <title>The Global Catalogue of Microorganisms (GCM) 10K type strain sequencing project: providing services to taxonomists for standard genome sequencing and annotation.</title>
        <authorList>
            <consortium name="The Broad Institute Genomics Platform"/>
            <consortium name="The Broad Institute Genome Sequencing Center for Infectious Disease"/>
            <person name="Wu L."/>
            <person name="Ma J."/>
        </authorList>
    </citation>
    <scope>NUCLEOTIDE SEQUENCE [LARGE SCALE GENOMIC DNA]</scope>
    <source>
        <strain evidence="4">CGMCC 1.12989</strain>
    </source>
</reference>
<dbReference type="SUPFAM" id="SSF52266">
    <property type="entry name" value="SGNH hydrolase"/>
    <property type="match status" value="1"/>
</dbReference>
<dbReference type="InterPro" id="IPR036514">
    <property type="entry name" value="SGNH_hydro_sf"/>
</dbReference>
<evidence type="ECO:0000313" key="3">
    <source>
        <dbReference type="EMBL" id="MFC4296338.1"/>
    </source>
</evidence>
<accession>A0ABV8RT43</accession>
<dbReference type="Proteomes" id="UP001595828">
    <property type="component" value="Unassembled WGS sequence"/>
</dbReference>
<dbReference type="InterPro" id="IPR005181">
    <property type="entry name" value="SASA"/>
</dbReference>
<organism evidence="3 4">
    <name type="scientific">Novosphingobium tardum</name>
    <dbReference type="NCBI Taxonomy" id="1538021"/>
    <lineage>
        <taxon>Bacteria</taxon>
        <taxon>Pseudomonadati</taxon>
        <taxon>Pseudomonadota</taxon>
        <taxon>Alphaproteobacteria</taxon>
        <taxon>Sphingomonadales</taxon>
        <taxon>Sphingomonadaceae</taxon>
        <taxon>Novosphingobium</taxon>
    </lineage>
</organism>
<dbReference type="PANTHER" id="PTHR22901:SF0">
    <property type="entry name" value="SIALATE O-ACETYLESTERASE"/>
    <property type="match status" value="1"/>
</dbReference>
<dbReference type="PANTHER" id="PTHR22901">
    <property type="entry name" value="SIALATE O-ACETYLESTERASE"/>
    <property type="match status" value="1"/>
</dbReference>
<protein>
    <submittedName>
        <fullName evidence="3">Sialate O-acetylesterase</fullName>
    </submittedName>
</protein>
<evidence type="ECO:0000313" key="4">
    <source>
        <dbReference type="Proteomes" id="UP001595828"/>
    </source>
</evidence>
<feature type="domain" description="Sialate O-acetylesterase" evidence="2">
    <location>
        <begin position="182"/>
        <end position="297"/>
    </location>
</feature>
<dbReference type="EMBL" id="JBHSDR010000008">
    <property type="protein sequence ID" value="MFC4296338.1"/>
    <property type="molecule type" value="Genomic_DNA"/>
</dbReference>
<sequence length="431" mass="46292">MRADATGGWQATFPAQPAATDLSITARSGEDSMIVRNVAIGDVFLCSGQSNMEFPMSEAALRPEDRQRPVDASLHLLTVAQDLARTPRKTFAKPPAWQDAKEARPDFSAVCLLAGRELALKSKVEIGLIDSSWGATAIESWLSPAGLRAAGAPRDELDIVDAFERDPAAAETRYGAMLDARWKKPAEKGGRIGYSNIYNAMISPLKNFGLAGAIWYQGEANAGRGDATAVYRAKLAALLQSWRYQFRPDLPFIIIQLANFGALTNKPGESPWAQIREAQRQAVSSDPRAALVVTVDVGERLYIHPPMKLPVAQRAARALANLAWGEAAATGPRIESARSDSRWVKIAAEGGTGSLMAASWGRPGPFIVCGTKGAEETCTFADAEFTDGGIRVAVPDGTTPDRVRYCYANAPICNVFDEAGMPLGPFDVPVK</sequence>
<name>A0ABV8RT43_9SPHN</name>
<keyword evidence="4" id="KW-1185">Reference proteome</keyword>